<dbReference type="PROSITE" id="PS50043">
    <property type="entry name" value="HTH_LUXR_2"/>
    <property type="match status" value="1"/>
</dbReference>
<dbReference type="InterPro" id="IPR039420">
    <property type="entry name" value="WalR-like"/>
</dbReference>
<evidence type="ECO:0000313" key="8">
    <source>
        <dbReference type="EMBL" id="BDE95285.1"/>
    </source>
</evidence>
<dbReference type="InterPro" id="IPR058245">
    <property type="entry name" value="NreC/VraR/RcsB-like_REC"/>
</dbReference>
<dbReference type="SUPFAM" id="SSF52172">
    <property type="entry name" value="CheY-like"/>
    <property type="match status" value="1"/>
</dbReference>
<keyword evidence="2" id="KW-0805">Transcription regulation</keyword>
<evidence type="ECO:0000256" key="2">
    <source>
        <dbReference type="ARBA" id="ARBA00023015"/>
    </source>
</evidence>
<gene>
    <name evidence="8" type="ORF">CE91St30_06180</name>
</gene>
<dbReference type="InterPro" id="IPR000792">
    <property type="entry name" value="Tscrpt_reg_LuxR_C"/>
</dbReference>
<dbReference type="Pfam" id="PF00072">
    <property type="entry name" value="Response_reg"/>
    <property type="match status" value="1"/>
</dbReference>
<feature type="domain" description="Response regulatory" evidence="7">
    <location>
        <begin position="45"/>
        <end position="163"/>
    </location>
</feature>
<sequence>MAEELIGGSDLYNDKYREMQERLRQRSEEAARMADEALSRGPELRVVIADDQDLVRNGFKLILSSFENLKVVGEASNGREAVERVRETKPDVVLMDIRMPIENGIEATAEITADPELADTHVLILTTFDIDEYVYDALSAGASGFMLKDSEPDDIADAIEVVAQGDALIQPSITRRLVETFVESRTRRVHSETSLSVLTEREREILALVARGLTNDDIASDLVISPATVKTHVARIMSKLGAHDRAQLVVLAYENGLVVPGS</sequence>
<dbReference type="PANTHER" id="PTHR43214">
    <property type="entry name" value="TWO-COMPONENT RESPONSE REGULATOR"/>
    <property type="match status" value="1"/>
</dbReference>
<dbReference type="PANTHER" id="PTHR43214:SF24">
    <property type="entry name" value="TRANSCRIPTIONAL REGULATORY PROTEIN NARL-RELATED"/>
    <property type="match status" value="1"/>
</dbReference>
<dbReference type="CDD" id="cd17535">
    <property type="entry name" value="REC_NarL-like"/>
    <property type="match status" value="1"/>
</dbReference>
<keyword evidence="4" id="KW-0804">Transcription</keyword>
<dbReference type="EMBL" id="AP025564">
    <property type="protein sequence ID" value="BDE95285.1"/>
    <property type="molecule type" value="Genomic_DNA"/>
</dbReference>
<dbReference type="SMART" id="SM00421">
    <property type="entry name" value="HTH_LUXR"/>
    <property type="match status" value="1"/>
</dbReference>
<evidence type="ECO:0000256" key="3">
    <source>
        <dbReference type="ARBA" id="ARBA00023125"/>
    </source>
</evidence>
<dbReference type="CDD" id="cd06170">
    <property type="entry name" value="LuxR_C_like"/>
    <property type="match status" value="1"/>
</dbReference>
<dbReference type="PROSITE" id="PS50110">
    <property type="entry name" value="RESPONSE_REGULATORY"/>
    <property type="match status" value="1"/>
</dbReference>
<dbReference type="Pfam" id="PF00196">
    <property type="entry name" value="GerE"/>
    <property type="match status" value="1"/>
</dbReference>
<dbReference type="InterPro" id="IPR001789">
    <property type="entry name" value="Sig_transdc_resp-reg_receiver"/>
</dbReference>
<feature type="modified residue" description="4-aspartylphosphate" evidence="5">
    <location>
        <position position="96"/>
    </location>
</feature>
<dbReference type="SUPFAM" id="SSF46894">
    <property type="entry name" value="C-terminal effector domain of the bipartite response regulators"/>
    <property type="match status" value="1"/>
</dbReference>
<feature type="domain" description="HTH luxR-type" evidence="6">
    <location>
        <begin position="191"/>
        <end position="256"/>
    </location>
</feature>
<dbReference type="PRINTS" id="PR00038">
    <property type="entry name" value="HTHLUXR"/>
</dbReference>
<keyword evidence="1 5" id="KW-0597">Phosphoprotein</keyword>
<dbReference type="GO" id="GO:0003677">
    <property type="term" value="F:DNA binding"/>
    <property type="evidence" value="ECO:0007669"/>
    <property type="project" value="UniProtKB-KW"/>
</dbReference>
<dbReference type="PROSITE" id="PS00622">
    <property type="entry name" value="HTH_LUXR_1"/>
    <property type="match status" value="1"/>
</dbReference>
<dbReference type="SMART" id="SM00448">
    <property type="entry name" value="REC"/>
    <property type="match status" value="1"/>
</dbReference>
<evidence type="ECO:0000259" key="6">
    <source>
        <dbReference type="PROSITE" id="PS50043"/>
    </source>
</evidence>
<evidence type="ECO:0000256" key="1">
    <source>
        <dbReference type="ARBA" id="ARBA00022553"/>
    </source>
</evidence>
<evidence type="ECO:0000256" key="5">
    <source>
        <dbReference type="PROSITE-ProRule" id="PRU00169"/>
    </source>
</evidence>
<proteinExistence type="predicted"/>
<organism evidence="8 9">
    <name type="scientific">Raoultibacter timonensis</name>
    <dbReference type="NCBI Taxonomy" id="1907662"/>
    <lineage>
        <taxon>Bacteria</taxon>
        <taxon>Bacillati</taxon>
        <taxon>Actinomycetota</taxon>
        <taxon>Coriobacteriia</taxon>
        <taxon>Eggerthellales</taxon>
        <taxon>Eggerthellaceae</taxon>
        <taxon>Raoultibacter</taxon>
    </lineage>
</organism>
<keyword evidence="3 8" id="KW-0238">DNA-binding</keyword>
<evidence type="ECO:0000256" key="4">
    <source>
        <dbReference type="ARBA" id="ARBA00023163"/>
    </source>
</evidence>
<dbReference type="Proteomes" id="UP001320544">
    <property type="component" value="Chromosome"/>
</dbReference>
<reference evidence="8 9" key="1">
    <citation type="submission" date="2022-01" db="EMBL/GenBank/DDBJ databases">
        <title>Novel bile acid biosynthetic pathways are enriched in the microbiome of centenarians.</title>
        <authorList>
            <person name="Sato Y."/>
            <person name="Atarashi K."/>
            <person name="Plichta R.D."/>
            <person name="Arai Y."/>
            <person name="Sasajima S."/>
            <person name="Kearney M.S."/>
            <person name="Suda W."/>
            <person name="Takeshita K."/>
            <person name="Sasaki T."/>
            <person name="Okamoto S."/>
            <person name="Skelly N.A."/>
            <person name="Okamura Y."/>
            <person name="Vlamakis H."/>
            <person name="Li Y."/>
            <person name="Tanoue T."/>
            <person name="Takei H."/>
            <person name="Nittono H."/>
            <person name="Narushima S."/>
            <person name="Irie J."/>
            <person name="Itoh H."/>
            <person name="Moriya K."/>
            <person name="Sugiura Y."/>
            <person name="Suematsu M."/>
            <person name="Moritoki N."/>
            <person name="Shibata S."/>
            <person name="Littman R.D."/>
            <person name="Fischbach A.M."/>
            <person name="Uwamino Y."/>
            <person name="Inoue T."/>
            <person name="Honda A."/>
            <person name="Hattori M."/>
            <person name="Murai T."/>
            <person name="Xavier J.R."/>
            <person name="Hirose N."/>
            <person name="Honda K."/>
        </authorList>
    </citation>
    <scope>NUCLEOTIDE SEQUENCE [LARGE SCALE GENOMIC DNA]</scope>
    <source>
        <strain evidence="8 9">CE91-St30</strain>
    </source>
</reference>
<dbReference type="InterPro" id="IPR016032">
    <property type="entry name" value="Sig_transdc_resp-reg_C-effctor"/>
</dbReference>
<evidence type="ECO:0000259" key="7">
    <source>
        <dbReference type="PROSITE" id="PS50110"/>
    </source>
</evidence>
<protein>
    <submittedName>
        <fullName evidence="8">DNA-binding response regulator</fullName>
    </submittedName>
</protein>
<name>A0ABM7WGC7_9ACTN</name>
<accession>A0ABM7WGC7</accession>
<dbReference type="InterPro" id="IPR011006">
    <property type="entry name" value="CheY-like_superfamily"/>
</dbReference>
<dbReference type="Gene3D" id="3.40.50.2300">
    <property type="match status" value="1"/>
</dbReference>
<evidence type="ECO:0000313" key="9">
    <source>
        <dbReference type="Proteomes" id="UP001320544"/>
    </source>
</evidence>
<dbReference type="RefSeq" id="WP_244411708.1">
    <property type="nucleotide sequence ID" value="NZ_CAUGJQ010000007.1"/>
</dbReference>
<keyword evidence="9" id="KW-1185">Reference proteome</keyword>